<dbReference type="PANTHER" id="PTHR46596">
    <property type="entry name" value="SORTING NEXIN-4"/>
    <property type="match status" value="1"/>
</dbReference>
<comment type="similarity">
    <text evidence="1">Belongs to the sorting nexin family.</text>
</comment>
<dbReference type="PANTHER" id="PTHR46596:SF1">
    <property type="entry name" value="SORTING NEXIN-4"/>
    <property type="match status" value="1"/>
</dbReference>
<dbReference type="GO" id="GO:0031901">
    <property type="term" value="C:early endosome membrane"/>
    <property type="evidence" value="ECO:0007669"/>
    <property type="project" value="TreeGrafter"/>
</dbReference>
<name>A0A131YTR1_RHIAP</name>
<dbReference type="SMART" id="SM00312">
    <property type="entry name" value="PX"/>
    <property type="match status" value="1"/>
</dbReference>
<proteinExistence type="inferred from homology"/>
<dbReference type="GO" id="GO:0031201">
    <property type="term" value="C:SNARE complex"/>
    <property type="evidence" value="ECO:0007669"/>
    <property type="project" value="TreeGrafter"/>
</dbReference>
<dbReference type="GO" id="GO:0005886">
    <property type="term" value="C:plasma membrane"/>
    <property type="evidence" value="ECO:0007669"/>
    <property type="project" value="TreeGrafter"/>
</dbReference>
<dbReference type="Pfam" id="PF00787">
    <property type="entry name" value="PX"/>
    <property type="match status" value="1"/>
</dbReference>
<keyword evidence="2" id="KW-0175">Coiled coil</keyword>
<feature type="coiled-coil region" evidence="2">
    <location>
        <begin position="326"/>
        <end position="353"/>
    </location>
</feature>
<dbReference type="Gene3D" id="3.30.1520.10">
    <property type="entry name" value="Phox-like domain"/>
    <property type="match status" value="1"/>
</dbReference>
<evidence type="ECO:0000256" key="1">
    <source>
        <dbReference type="ARBA" id="ARBA00010883"/>
    </source>
</evidence>
<dbReference type="InterPro" id="IPR036871">
    <property type="entry name" value="PX_dom_sf"/>
</dbReference>
<dbReference type="AlphaFoldDB" id="A0A131YTR1"/>
<dbReference type="InterPro" id="IPR001683">
    <property type="entry name" value="PX_dom"/>
</dbReference>
<protein>
    <submittedName>
        <fullName evidence="4">Sorting nexin-4</fullName>
    </submittedName>
</protein>
<reference evidence="4" key="1">
    <citation type="journal article" date="2016" name="Ticks Tick Borne Dis.">
        <title>De novo assembly and annotation of the salivary gland transcriptome of Rhipicephalus appendiculatus male and female ticks during blood feeding.</title>
        <authorList>
            <person name="de Castro M.H."/>
            <person name="de Klerk D."/>
            <person name="Pienaar R."/>
            <person name="Latif A.A."/>
            <person name="Rees D.J."/>
            <person name="Mans B.J."/>
        </authorList>
    </citation>
    <scope>NUCLEOTIDE SEQUENCE</scope>
    <source>
        <tissue evidence="4">Salivary glands</tissue>
    </source>
</reference>
<evidence type="ECO:0000256" key="2">
    <source>
        <dbReference type="SAM" id="Coils"/>
    </source>
</evidence>
<dbReference type="SUPFAM" id="SSF64268">
    <property type="entry name" value="PX domain"/>
    <property type="match status" value="1"/>
</dbReference>
<dbReference type="EMBL" id="GEDV01007256">
    <property type="protein sequence ID" value="JAP81301.1"/>
    <property type="molecule type" value="Transcribed_RNA"/>
</dbReference>
<evidence type="ECO:0000259" key="3">
    <source>
        <dbReference type="PROSITE" id="PS50195"/>
    </source>
</evidence>
<dbReference type="InterPro" id="IPR027267">
    <property type="entry name" value="AH/BAR_dom_sf"/>
</dbReference>
<organism evidence="4">
    <name type="scientific">Rhipicephalus appendiculatus</name>
    <name type="common">Brown ear tick</name>
    <dbReference type="NCBI Taxonomy" id="34631"/>
    <lineage>
        <taxon>Eukaryota</taxon>
        <taxon>Metazoa</taxon>
        <taxon>Ecdysozoa</taxon>
        <taxon>Arthropoda</taxon>
        <taxon>Chelicerata</taxon>
        <taxon>Arachnida</taxon>
        <taxon>Acari</taxon>
        <taxon>Parasitiformes</taxon>
        <taxon>Ixodida</taxon>
        <taxon>Ixodoidea</taxon>
        <taxon>Ixodidae</taxon>
        <taxon>Rhipicephalinae</taxon>
        <taxon>Rhipicephalus</taxon>
        <taxon>Rhipicephalus</taxon>
    </lineage>
</organism>
<dbReference type="Gene3D" id="1.20.1270.60">
    <property type="entry name" value="Arfaptin homology (AH) domain/BAR domain"/>
    <property type="match status" value="1"/>
</dbReference>
<dbReference type="PROSITE" id="PS50195">
    <property type="entry name" value="PX"/>
    <property type="match status" value="1"/>
</dbReference>
<dbReference type="GO" id="GO:0015031">
    <property type="term" value="P:protein transport"/>
    <property type="evidence" value="ECO:0007669"/>
    <property type="project" value="InterPro"/>
</dbReference>
<feature type="domain" description="PX" evidence="3">
    <location>
        <begin position="19"/>
        <end position="142"/>
    </location>
</feature>
<evidence type="ECO:0000313" key="4">
    <source>
        <dbReference type="EMBL" id="JAP81301.1"/>
    </source>
</evidence>
<dbReference type="GO" id="GO:2000786">
    <property type="term" value="P:positive regulation of autophagosome assembly"/>
    <property type="evidence" value="ECO:0007669"/>
    <property type="project" value="TreeGrafter"/>
</dbReference>
<accession>A0A131YTR1</accession>
<dbReference type="InterPro" id="IPR034783">
    <property type="entry name" value="SNX4"/>
</dbReference>
<dbReference type="GO" id="GO:0032266">
    <property type="term" value="F:phosphatidylinositol-3-phosphate binding"/>
    <property type="evidence" value="ECO:0007669"/>
    <property type="project" value="TreeGrafter"/>
</dbReference>
<sequence length="450" mass="51670">MSETPEDGNSLQSGICEVSITEVERRCTGTVMPLQDVYIAYQVESVIREPRKTPYIVWRRYRDFEYLHSHLQDRYRYVVIPPLPEKKVQFRWQKLPTDTLDPEFVERRRASLEMFLRRVARHPELSANQLFGEFLRHEASWRDDHDTDGILHRADSMLRIFNASLRLRNPDKEFEELKRYSTELKANLTNFLRSRARLADATLDFHALHQQYGQVLSELSLRDGPGVRGDRLQAAGQFMDRLSQAALPFLEEQEEAADCLKEYLAYANALLAVCSHQEVLQYELEQKKSLYASRKSQRAEIAATGVAGQGFVSRLLHSSSTPEQKTQALEQQLHSLDAEIQAMAREKQEFSEKALAEIAKFREQKERDFTKALTIFVSTNIRLCRESIAIWERVCQCFEEMCQLEDEAAPTGGDANLPAVNKASPVINTLPASVLEEVCCEHSARNSDVL</sequence>